<evidence type="ECO:0000313" key="2">
    <source>
        <dbReference type="EMBL" id="KAA8544677.1"/>
    </source>
</evidence>
<sequence length="84" mass="8773">MGSGWSLSWTLRLRSLRLSRSIELELLVRIVSVFGGEVGNPRTIVGARGMEVQQGKKAAAIGATVVAAIGAAIAAPTMAVVDWP</sequence>
<dbReference type="EMBL" id="CM018033">
    <property type="protein sequence ID" value="KAA8544677.1"/>
    <property type="molecule type" value="Genomic_DNA"/>
</dbReference>
<name>A0A5J5BSE6_9ASTE</name>
<keyword evidence="1" id="KW-0472">Membrane</keyword>
<evidence type="ECO:0000256" key="1">
    <source>
        <dbReference type="SAM" id="Phobius"/>
    </source>
</evidence>
<reference evidence="2 3" key="1">
    <citation type="submission" date="2019-09" db="EMBL/GenBank/DDBJ databases">
        <title>A chromosome-level genome assembly of the Chinese tupelo Nyssa sinensis.</title>
        <authorList>
            <person name="Yang X."/>
            <person name="Kang M."/>
            <person name="Yang Y."/>
            <person name="Xiong H."/>
            <person name="Wang M."/>
            <person name="Zhang Z."/>
            <person name="Wang Z."/>
            <person name="Wu H."/>
            <person name="Ma T."/>
            <person name="Liu J."/>
            <person name="Xi Z."/>
        </authorList>
    </citation>
    <scope>NUCLEOTIDE SEQUENCE [LARGE SCALE GENOMIC DNA]</scope>
    <source>
        <strain evidence="2">J267</strain>
        <tissue evidence="2">Leaf</tissue>
    </source>
</reference>
<accession>A0A5J5BSE6</accession>
<dbReference type="AlphaFoldDB" id="A0A5J5BSE6"/>
<keyword evidence="1" id="KW-1133">Transmembrane helix</keyword>
<feature type="transmembrane region" description="Helical" evidence="1">
    <location>
        <begin position="58"/>
        <end position="81"/>
    </location>
</feature>
<keyword evidence="1" id="KW-0812">Transmembrane</keyword>
<gene>
    <name evidence="2" type="ORF">F0562_019476</name>
</gene>
<proteinExistence type="predicted"/>
<dbReference type="Proteomes" id="UP000325577">
    <property type="component" value="Linkage Group LG10"/>
</dbReference>
<protein>
    <submittedName>
        <fullName evidence="2">Uncharacterized protein</fullName>
    </submittedName>
</protein>
<keyword evidence="3" id="KW-1185">Reference proteome</keyword>
<evidence type="ECO:0000313" key="3">
    <source>
        <dbReference type="Proteomes" id="UP000325577"/>
    </source>
</evidence>
<organism evidence="2 3">
    <name type="scientific">Nyssa sinensis</name>
    <dbReference type="NCBI Taxonomy" id="561372"/>
    <lineage>
        <taxon>Eukaryota</taxon>
        <taxon>Viridiplantae</taxon>
        <taxon>Streptophyta</taxon>
        <taxon>Embryophyta</taxon>
        <taxon>Tracheophyta</taxon>
        <taxon>Spermatophyta</taxon>
        <taxon>Magnoliopsida</taxon>
        <taxon>eudicotyledons</taxon>
        <taxon>Gunneridae</taxon>
        <taxon>Pentapetalae</taxon>
        <taxon>asterids</taxon>
        <taxon>Cornales</taxon>
        <taxon>Nyssaceae</taxon>
        <taxon>Nyssa</taxon>
    </lineage>
</organism>